<evidence type="ECO:0000256" key="2">
    <source>
        <dbReference type="ARBA" id="ARBA00023002"/>
    </source>
</evidence>
<gene>
    <name evidence="5" type="ORF">IAG03_10275</name>
</gene>
<evidence type="ECO:0000259" key="3">
    <source>
        <dbReference type="Pfam" id="PF00465"/>
    </source>
</evidence>
<dbReference type="SUPFAM" id="SSF56796">
    <property type="entry name" value="Dehydroquinate synthase-like"/>
    <property type="match status" value="1"/>
</dbReference>
<dbReference type="InterPro" id="IPR001670">
    <property type="entry name" value="ADH_Fe/GldA"/>
</dbReference>
<dbReference type="PANTHER" id="PTHR11496">
    <property type="entry name" value="ALCOHOL DEHYDROGENASE"/>
    <property type="match status" value="1"/>
</dbReference>
<evidence type="ECO:0000313" key="5">
    <source>
        <dbReference type="EMBL" id="MBC8534366.1"/>
    </source>
</evidence>
<keyword evidence="6" id="KW-1185">Reference proteome</keyword>
<dbReference type="AlphaFoldDB" id="A0A926HTD4"/>
<dbReference type="Pfam" id="PF00465">
    <property type="entry name" value="Fe-ADH"/>
    <property type="match status" value="1"/>
</dbReference>
<reference evidence="5" key="1">
    <citation type="submission" date="2020-08" db="EMBL/GenBank/DDBJ databases">
        <title>Genome public.</title>
        <authorList>
            <person name="Liu C."/>
            <person name="Sun Q."/>
        </authorList>
    </citation>
    <scope>NUCLEOTIDE SEQUENCE</scope>
    <source>
        <strain evidence="5">NSJ-40</strain>
    </source>
</reference>
<dbReference type="InterPro" id="IPR039697">
    <property type="entry name" value="Alcohol_dehydrogenase_Fe"/>
</dbReference>
<dbReference type="Proteomes" id="UP000651482">
    <property type="component" value="Unassembled WGS sequence"/>
</dbReference>
<evidence type="ECO:0000259" key="4">
    <source>
        <dbReference type="Pfam" id="PF25137"/>
    </source>
</evidence>
<keyword evidence="2" id="KW-0560">Oxidoreductase</keyword>
<dbReference type="FunFam" id="1.20.1090.10:FF:000001">
    <property type="entry name" value="Aldehyde-alcohol dehydrogenase"/>
    <property type="match status" value="1"/>
</dbReference>
<feature type="domain" description="Fe-containing alcohol dehydrogenase-like C-terminal" evidence="4">
    <location>
        <begin position="188"/>
        <end position="372"/>
    </location>
</feature>
<accession>A0A926HTD4</accession>
<evidence type="ECO:0000256" key="1">
    <source>
        <dbReference type="ARBA" id="ARBA00007358"/>
    </source>
</evidence>
<feature type="domain" description="Alcohol dehydrogenase iron-type/glycerol dehydrogenase GldA" evidence="3">
    <location>
        <begin position="10"/>
        <end position="177"/>
    </location>
</feature>
<comment type="similarity">
    <text evidence="1">Belongs to the iron-containing alcohol dehydrogenase family.</text>
</comment>
<comment type="caution">
    <text evidence="5">The sequence shown here is derived from an EMBL/GenBank/DDBJ whole genome shotgun (WGS) entry which is preliminary data.</text>
</comment>
<dbReference type="CDD" id="cd08551">
    <property type="entry name" value="Fe-ADH"/>
    <property type="match status" value="1"/>
</dbReference>
<dbReference type="GO" id="GO:0004022">
    <property type="term" value="F:alcohol dehydrogenase (NAD+) activity"/>
    <property type="evidence" value="ECO:0007669"/>
    <property type="project" value="TreeGrafter"/>
</dbReference>
<organism evidence="5 6">
    <name type="scientific">Yeguia hominis</name>
    <dbReference type="NCBI Taxonomy" id="2763662"/>
    <lineage>
        <taxon>Bacteria</taxon>
        <taxon>Bacillati</taxon>
        <taxon>Bacillota</taxon>
        <taxon>Clostridia</taxon>
        <taxon>Eubacteriales</taxon>
        <taxon>Yeguiaceae</taxon>
        <taxon>Yeguia</taxon>
    </lineage>
</organism>
<dbReference type="PANTHER" id="PTHR11496:SF102">
    <property type="entry name" value="ALCOHOL DEHYDROGENASE 4"/>
    <property type="match status" value="1"/>
</dbReference>
<proteinExistence type="inferred from homology"/>
<dbReference type="EMBL" id="JACRSN010000016">
    <property type="protein sequence ID" value="MBC8534366.1"/>
    <property type="molecule type" value="Genomic_DNA"/>
</dbReference>
<dbReference type="FunFam" id="3.40.50.1970:FF:000003">
    <property type="entry name" value="Alcohol dehydrogenase, iron-containing"/>
    <property type="match status" value="1"/>
</dbReference>
<protein>
    <submittedName>
        <fullName evidence="5">Iron-containing alcohol dehydrogenase</fullName>
    </submittedName>
</protein>
<dbReference type="InterPro" id="IPR056798">
    <property type="entry name" value="ADH_Fe_C"/>
</dbReference>
<evidence type="ECO:0000313" key="6">
    <source>
        <dbReference type="Proteomes" id="UP000651482"/>
    </source>
</evidence>
<name>A0A926HTD4_9FIRM</name>
<dbReference type="Gene3D" id="1.20.1090.10">
    <property type="entry name" value="Dehydroquinate synthase-like - alpha domain"/>
    <property type="match status" value="1"/>
</dbReference>
<dbReference type="RefSeq" id="WP_249319949.1">
    <property type="nucleotide sequence ID" value="NZ_JACRSN010000016.1"/>
</dbReference>
<dbReference type="GO" id="GO:0046872">
    <property type="term" value="F:metal ion binding"/>
    <property type="evidence" value="ECO:0007669"/>
    <property type="project" value="InterPro"/>
</dbReference>
<dbReference type="Gene3D" id="3.40.50.1970">
    <property type="match status" value="1"/>
</dbReference>
<sequence length="377" mass="41385">MHSFVFSEKTKLISGAGSLSFVGKELAQRGIFRALILTDSFLGQSDIVKRLEQILNVSQIQTILDTSVKPNPRDVDCEATALLAQQFQAQAIVALGGGSSMDQGKAAAVLCTNHGSIQDYEERDLPCAPLPLFCIPTTAGTGSEVTYVAVITDTKRRFKMSILDSDKLYPTVAICDPELTLSLPKGLTASCGMDTLTHAIEAFTAKERNPFSDALALEATKLVGDYLLTAYENGYNLEAREKMLIASSMAGMAFINSNVGAVHAIAETIGAWYDIPHGVANSIFLPYIVEFNQLTCAERYQKLAHCLRTENLVQKIREMNRTLSIPLYNKLEKVCIEDIPMLAQKAEKNSLSLSNVRTITAEDYQHILQKAYGETEW</sequence>
<dbReference type="Pfam" id="PF25137">
    <property type="entry name" value="ADH_Fe_C"/>
    <property type="match status" value="1"/>
</dbReference>